<reference evidence="6" key="2">
    <citation type="submission" date="2025-04" db="UniProtKB">
        <authorList>
            <consortium name="RefSeq"/>
        </authorList>
    </citation>
    <scope>IDENTIFICATION</scope>
    <source>
        <strain evidence="6">Aabys</strain>
    </source>
</reference>
<dbReference type="PANTHER" id="PTHR15885">
    <property type="entry name" value="COILED-COIL DOMAIN-CONTAINING PROTEIN 174"/>
    <property type="match status" value="1"/>
</dbReference>
<sequence length="613" mass="71321">MNDPNKVINVNLSSLLSLKAELLRKQAEVTKAKNQTATTTTTSSPAASGQEYVSIKSQRPLPDNLDGDITTSHKRKDKKKRAKELEKSEEKAVYEHEDSLLLEKSQKILEAKAKFYERMTKSGGKLNSDDNCLVMFNKKKQEEDVSGEGGNNSKTYSSDESDDSSVDDDYSDHNDDPEDDWVEYTDCLGRTRKCLKRDLEDAKRRDKELAASMPERLDQTKANWLIDTLGSKKSTSLNGDKAEDDDEIIGPLPPASVFGDGLSMMSKHEEQKANWERKEQENLEKTDVHYQDVFFDEARQHGVGYYAFSTDEEERKKQQKELLKAREKTLQEQERREQLRAQREKIIAERVLAAKNRQRARLGLPPLEKEEVEEKSPEEEKVEETKEERKARKKAEKLERKRQREEEEREKERQQHIRPWDEEKDGVKTHRVQAGKNGDDDEDGEWQYKPEREPMTQEQWNEYKRKERPAEFAPPTERPMKRTNFRSNTTQANYTNVPPPAMETFDEPPQPSRFNTFQSSKRKEKVFKRRNYDEQQQHQQQNDDYDDSNARQNGVCIPPPSNLEDFFLPSHAKKPKTAKEVEKSIEAGLRFIRESCDKQMPATKSSWTAKADY</sequence>
<evidence type="ECO:0000259" key="3">
    <source>
        <dbReference type="Pfam" id="PF25449"/>
    </source>
</evidence>
<dbReference type="KEGG" id="mde:101890990"/>
<feature type="compositionally biased region" description="Basic residues" evidence="2">
    <location>
        <begin position="72"/>
        <end position="82"/>
    </location>
</feature>
<dbReference type="InterPro" id="IPR025066">
    <property type="entry name" value="CCDC174-like"/>
</dbReference>
<dbReference type="Proteomes" id="UP001652621">
    <property type="component" value="Unplaced"/>
</dbReference>
<feature type="compositionally biased region" description="Basic residues" evidence="2">
    <location>
        <begin position="520"/>
        <end position="529"/>
    </location>
</feature>
<feature type="compositionally biased region" description="Basic and acidic residues" evidence="2">
    <location>
        <begin position="367"/>
        <end position="428"/>
    </location>
</feature>
<evidence type="ECO:0000256" key="1">
    <source>
        <dbReference type="ARBA" id="ARBA00023054"/>
    </source>
</evidence>
<reference evidence="4" key="1">
    <citation type="submission" date="2020-05" db="UniProtKB">
        <authorList>
            <consortium name="EnsemblMetazoa"/>
        </authorList>
    </citation>
    <scope>IDENTIFICATION</scope>
    <source>
        <strain evidence="4">Aabys</strain>
    </source>
</reference>
<dbReference type="Pfam" id="PF25449">
    <property type="entry name" value="CCDC174_GRSR"/>
    <property type="match status" value="1"/>
</dbReference>
<feature type="region of interest" description="Disordered" evidence="2">
    <location>
        <begin position="29"/>
        <end position="96"/>
    </location>
</feature>
<organism evidence="4">
    <name type="scientific">Musca domestica</name>
    <name type="common">House fly</name>
    <dbReference type="NCBI Taxonomy" id="7370"/>
    <lineage>
        <taxon>Eukaryota</taxon>
        <taxon>Metazoa</taxon>
        <taxon>Ecdysozoa</taxon>
        <taxon>Arthropoda</taxon>
        <taxon>Hexapoda</taxon>
        <taxon>Insecta</taxon>
        <taxon>Pterygota</taxon>
        <taxon>Neoptera</taxon>
        <taxon>Endopterygota</taxon>
        <taxon>Diptera</taxon>
        <taxon>Brachycera</taxon>
        <taxon>Muscomorpha</taxon>
        <taxon>Muscoidea</taxon>
        <taxon>Muscidae</taxon>
        <taxon>Musca</taxon>
    </lineage>
</organism>
<name>A0A1I8MS63_MUSDO</name>
<dbReference type="STRING" id="7370.A0A1I8MS63"/>
<feature type="region of interest" description="Disordered" evidence="2">
    <location>
        <begin position="355"/>
        <end position="579"/>
    </location>
</feature>
<feature type="compositionally biased region" description="Acidic residues" evidence="2">
    <location>
        <begin position="159"/>
        <end position="182"/>
    </location>
</feature>
<evidence type="ECO:0000313" key="4">
    <source>
        <dbReference type="EnsemblMetazoa" id="MDOA007927-PA"/>
    </source>
</evidence>
<dbReference type="VEuPathDB" id="VectorBase:MDOMA2_001653"/>
<evidence type="ECO:0000313" key="5">
    <source>
        <dbReference type="Proteomes" id="UP001652621"/>
    </source>
</evidence>
<feature type="compositionally biased region" description="Basic and acidic residues" evidence="2">
    <location>
        <begin position="446"/>
        <end position="470"/>
    </location>
</feature>
<feature type="region of interest" description="Disordered" evidence="2">
    <location>
        <begin position="232"/>
        <end position="261"/>
    </location>
</feature>
<dbReference type="Pfam" id="PF13300">
    <property type="entry name" value="DUF4078"/>
    <property type="match status" value="1"/>
</dbReference>
<keyword evidence="5" id="KW-1185">Reference proteome</keyword>
<proteinExistence type="predicted"/>
<dbReference type="VEuPathDB" id="VectorBase:MDOA007927"/>
<feature type="domain" description="CCDC174 alpha/beta GRSR" evidence="3">
    <location>
        <begin position="181"/>
        <end position="209"/>
    </location>
</feature>
<dbReference type="PANTHER" id="PTHR15885:SF1">
    <property type="entry name" value="COILED-COIL DOMAIN-CONTAINING PROTEIN 174"/>
    <property type="match status" value="1"/>
</dbReference>
<feature type="compositionally biased region" description="Low complexity" evidence="2">
    <location>
        <begin position="36"/>
        <end position="48"/>
    </location>
</feature>
<feature type="compositionally biased region" description="Polar residues" evidence="2">
    <location>
        <begin position="485"/>
        <end position="496"/>
    </location>
</feature>
<dbReference type="RefSeq" id="XP_005178306.1">
    <property type="nucleotide sequence ID" value="XM_005178249.3"/>
</dbReference>
<feature type="region of interest" description="Disordered" evidence="2">
    <location>
        <begin position="308"/>
        <end position="339"/>
    </location>
</feature>
<feature type="compositionally biased region" description="Basic and acidic residues" evidence="2">
    <location>
        <begin position="83"/>
        <end position="96"/>
    </location>
</feature>
<dbReference type="GeneID" id="101890990"/>
<dbReference type="EnsemblMetazoa" id="MDOA007927-RA">
    <property type="protein sequence ID" value="MDOA007927-PA"/>
    <property type="gene ID" value="MDOA007927"/>
</dbReference>
<feature type="region of interest" description="Disordered" evidence="2">
    <location>
        <begin position="141"/>
        <end position="182"/>
    </location>
</feature>
<accession>A0A1I8MS63</accession>
<gene>
    <name evidence="4" type="primary">101890990</name>
    <name evidence="6" type="synonym">LOC101890990</name>
</gene>
<evidence type="ECO:0000256" key="2">
    <source>
        <dbReference type="SAM" id="MobiDB-lite"/>
    </source>
</evidence>
<dbReference type="GO" id="GO:0005634">
    <property type="term" value="C:nucleus"/>
    <property type="evidence" value="ECO:0007669"/>
    <property type="project" value="TreeGrafter"/>
</dbReference>
<dbReference type="InterPro" id="IPR057464">
    <property type="entry name" value="CCDC174_GRSR"/>
</dbReference>
<protein>
    <submittedName>
        <fullName evidence="6">Coiled-coil domain-containing protein 174</fullName>
    </submittedName>
</protein>
<feature type="compositionally biased region" description="Basic and acidic residues" evidence="2">
    <location>
        <begin position="313"/>
        <end position="339"/>
    </location>
</feature>
<dbReference type="AlphaFoldDB" id="A0A1I8MS63"/>
<evidence type="ECO:0000313" key="6">
    <source>
        <dbReference type="RefSeq" id="XP_005178306.1"/>
    </source>
</evidence>
<dbReference type="eggNOG" id="ENOG502QWJ9">
    <property type="taxonomic scope" value="Eukaryota"/>
</dbReference>
<keyword evidence="1" id="KW-0175">Coiled coil</keyword>
<dbReference type="OrthoDB" id="333551at2759"/>